<dbReference type="GO" id="GO:0006508">
    <property type="term" value="P:proteolysis"/>
    <property type="evidence" value="ECO:0007669"/>
    <property type="project" value="InterPro"/>
</dbReference>
<accession>A0A2G2Y0U8</accession>
<keyword evidence="3" id="KW-0378">Hydrolase</keyword>
<dbReference type="STRING" id="4072.A0A2G2Y0U8"/>
<dbReference type="PANTHER" id="PTHR10795">
    <property type="entry name" value="PROPROTEIN CONVERTASE SUBTILISIN/KEXIN"/>
    <property type="match status" value="1"/>
</dbReference>
<name>A0A2G2Y0U8_CAPAN</name>
<protein>
    <recommendedName>
        <fullName evidence="6">Peptidase S8/S53 domain-containing protein</fullName>
    </recommendedName>
</protein>
<reference evidence="4 5" key="2">
    <citation type="journal article" date="2017" name="Genome Biol.">
        <title>New reference genome sequences of hot pepper reveal the massive evolution of plant disease-resistance genes by retroduplication.</title>
        <authorList>
            <person name="Kim S."/>
            <person name="Park J."/>
            <person name="Yeom S.I."/>
            <person name="Kim Y.M."/>
            <person name="Seo E."/>
            <person name="Kim K.T."/>
            <person name="Kim M.S."/>
            <person name="Lee J.M."/>
            <person name="Cheong K."/>
            <person name="Shin H.S."/>
            <person name="Kim S.B."/>
            <person name="Han K."/>
            <person name="Lee J."/>
            <person name="Park M."/>
            <person name="Lee H.A."/>
            <person name="Lee H.Y."/>
            <person name="Lee Y."/>
            <person name="Oh S."/>
            <person name="Lee J.H."/>
            <person name="Choi E."/>
            <person name="Choi E."/>
            <person name="Lee S.E."/>
            <person name="Jeon J."/>
            <person name="Kim H."/>
            <person name="Choi G."/>
            <person name="Song H."/>
            <person name="Lee J."/>
            <person name="Lee S.C."/>
            <person name="Kwon J.K."/>
            <person name="Lee H.Y."/>
            <person name="Koo N."/>
            <person name="Hong Y."/>
            <person name="Kim R.W."/>
            <person name="Kang W.H."/>
            <person name="Huh J.H."/>
            <person name="Kang B.C."/>
            <person name="Yang T.J."/>
            <person name="Lee Y.H."/>
            <person name="Bennetzen J.L."/>
            <person name="Choi D."/>
        </authorList>
    </citation>
    <scope>NUCLEOTIDE SEQUENCE [LARGE SCALE GENOMIC DNA]</scope>
    <source>
        <strain evidence="5">cv. CM334</strain>
    </source>
</reference>
<reference evidence="4 5" key="1">
    <citation type="journal article" date="2014" name="Nat. Genet.">
        <title>Genome sequence of the hot pepper provides insights into the evolution of pungency in Capsicum species.</title>
        <authorList>
            <person name="Kim S."/>
            <person name="Park M."/>
            <person name="Yeom S.I."/>
            <person name="Kim Y.M."/>
            <person name="Lee J.M."/>
            <person name="Lee H.A."/>
            <person name="Seo E."/>
            <person name="Choi J."/>
            <person name="Cheong K."/>
            <person name="Kim K.T."/>
            <person name="Jung K."/>
            <person name="Lee G.W."/>
            <person name="Oh S.K."/>
            <person name="Bae C."/>
            <person name="Kim S.B."/>
            <person name="Lee H.Y."/>
            <person name="Kim S.Y."/>
            <person name="Kim M.S."/>
            <person name="Kang B.C."/>
            <person name="Jo Y.D."/>
            <person name="Yang H.B."/>
            <person name="Jeong H.J."/>
            <person name="Kang W.H."/>
            <person name="Kwon J.K."/>
            <person name="Shin C."/>
            <person name="Lim J.Y."/>
            <person name="Park J.H."/>
            <person name="Huh J.H."/>
            <person name="Kim J.S."/>
            <person name="Kim B.D."/>
            <person name="Cohen O."/>
            <person name="Paran I."/>
            <person name="Suh M.C."/>
            <person name="Lee S.B."/>
            <person name="Kim Y.K."/>
            <person name="Shin Y."/>
            <person name="Noh S.J."/>
            <person name="Park J."/>
            <person name="Seo Y.S."/>
            <person name="Kwon S.Y."/>
            <person name="Kim H.A."/>
            <person name="Park J.M."/>
            <person name="Kim H.J."/>
            <person name="Choi S.B."/>
            <person name="Bosland P.W."/>
            <person name="Reeves G."/>
            <person name="Jo S.H."/>
            <person name="Lee B.W."/>
            <person name="Cho H.T."/>
            <person name="Choi H.S."/>
            <person name="Lee M.S."/>
            <person name="Yu Y."/>
            <person name="Do Choi Y."/>
            <person name="Park B.S."/>
            <person name="van Deynze A."/>
            <person name="Ashrafi H."/>
            <person name="Hill T."/>
            <person name="Kim W.T."/>
            <person name="Pai H.S."/>
            <person name="Ahn H.K."/>
            <person name="Yeam I."/>
            <person name="Giovannoni J.J."/>
            <person name="Rose J.K."/>
            <person name="Sorensen I."/>
            <person name="Lee S.J."/>
            <person name="Kim R.W."/>
            <person name="Choi I.Y."/>
            <person name="Choi B.S."/>
            <person name="Lim J.S."/>
            <person name="Lee Y.H."/>
            <person name="Choi D."/>
        </authorList>
    </citation>
    <scope>NUCLEOTIDE SEQUENCE [LARGE SCALE GENOMIC DNA]</scope>
    <source>
        <strain evidence="5">cv. CM334</strain>
    </source>
</reference>
<keyword evidence="2" id="KW-0732">Signal</keyword>
<evidence type="ECO:0000313" key="4">
    <source>
        <dbReference type="EMBL" id="PHT63362.1"/>
    </source>
</evidence>
<dbReference type="PROSITE" id="PS00136">
    <property type="entry name" value="SUBTILASE_ASP"/>
    <property type="match status" value="1"/>
</dbReference>
<proteinExistence type="inferred from homology"/>
<dbReference type="SUPFAM" id="SSF52743">
    <property type="entry name" value="Subtilisin-like"/>
    <property type="match status" value="1"/>
</dbReference>
<evidence type="ECO:0008006" key="6">
    <source>
        <dbReference type="Google" id="ProtNLM"/>
    </source>
</evidence>
<evidence type="ECO:0000313" key="5">
    <source>
        <dbReference type="Proteomes" id="UP000222542"/>
    </source>
</evidence>
<dbReference type="Gramene" id="PHT63362">
    <property type="protein sequence ID" value="PHT63362"/>
    <property type="gene ID" value="T459_32726"/>
</dbReference>
<keyword evidence="5" id="KW-1185">Reference proteome</keyword>
<dbReference type="EMBL" id="AYRZ02000033">
    <property type="protein sequence ID" value="PHT63362.1"/>
    <property type="molecule type" value="Genomic_DNA"/>
</dbReference>
<evidence type="ECO:0000256" key="2">
    <source>
        <dbReference type="ARBA" id="ARBA00022729"/>
    </source>
</evidence>
<dbReference type="InterPro" id="IPR036852">
    <property type="entry name" value="Peptidase_S8/S53_dom_sf"/>
</dbReference>
<dbReference type="InterPro" id="IPR045051">
    <property type="entry name" value="SBT"/>
</dbReference>
<dbReference type="InterPro" id="IPR023827">
    <property type="entry name" value="Peptidase_S8_Asp-AS"/>
</dbReference>
<comment type="similarity">
    <text evidence="1">Belongs to the peptidase S8 family.</text>
</comment>
<dbReference type="Proteomes" id="UP000222542">
    <property type="component" value="Unassembled WGS sequence"/>
</dbReference>
<dbReference type="AlphaFoldDB" id="A0A2G2Y0U8"/>
<comment type="caution">
    <text evidence="4">The sequence shown here is derived from an EMBL/GenBank/DDBJ whole genome shotgun (WGS) entry which is preliminary data.</text>
</comment>
<sequence>MLIGWGDVVTRQVKSLDTLPPSAIEYGQKGGGFDRAGEDIVIGFIDSGIYPHHTSFASHNTEPYGPLPKYGGTCEIDPSTKKDYCNGKIIGAQHFSEAAKAAGSFNPAMDFDSPLDGDGHGRFVNFIFLKRLNF</sequence>
<evidence type="ECO:0000256" key="1">
    <source>
        <dbReference type="ARBA" id="ARBA00011073"/>
    </source>
</evidence>
<gene>
    <name evidence="4" type="ORF">T459_32726</name>
</gene>
<evidence type="ECO:0000256" key="3">
    <source>
        <dbReference type="ARBA" id="ARBA00022801"/>
    </source>
</evidence>
<organism evidence="4 5">
    <name type="scientific">Capsicum annuum</name>
    <name type="common">Capsicum pepper</name>
    <dbReference type="NCBI Taxonomy" id="4072"/>
    <lineage>
        <taxon>Eukaryota</taxon>
        <taxon>Viridiplantae</taxon>
        <taxon>Streptophyta</taxon>
        <taxon>Embryophyta</taxon>
        <taxon>Tracheophyta</taxon>
        <taxon>Spermatophyta</taxon>
        <taxon>Magnoliopsida</taxon>
        <taxon>eudicotyledons</taxon>
        <taxon>Gunneridae</taxon>
        <taxon>Pentapetalae</taxon>
        <taxon>asterids</taxon>
        <taxon>lamiids</taxon>
        <taxon>Solanales</taxon>
        <taxon>Solanaceae</taxon>
        <taxon>Solanoideae</taxon>
        <taxon>Capsiceae</taxon>
        <taxon>Capsicum</taxon>
    </lineage>
</organism>
<dbReference type="Gene3D" id="3.40.50.200">
    <property type="entry name" value="Peptidase S8/S53 domain"/>
    <property type="match status" value="1"/>
</dbReference>
<dbReference type="GO" id="GO:0004252">
    <property type="term" value="F:serine-type endopeptidase activity"/>
    <property type="evidence" value="ECO:0007669"/>
    <property type="project" value="InterPro"/>
</dbReference>